<evidence type="ECO:0000256" key="1">
    <source>
        <dbReference type="ARBA" id="ARBA00004651"/>
    </source>
</evidence>
<comment type="subcellular location">
    <subcellularLocation>
        <location evidence="1">Cell membrane</location>
        <topology evidence="1">Multi-pass membrane protein</topology>
    </subcellularLocation>
</comment>
<feature type="transmembrane region" description="Helical" evidence="6">
    <location>
        <begin position="380"/>
        <end position="399"/>
    </location>
</feature>
<feature type="transmembrane region" description="Helical" evidence="6">
    <location>
        <begin position="87"/>
        <end position="109"/>
    </location>
</feature>
<feature type="transmembrane region" description="Helical" evidence="6">
    <location>
        <begin position="195"/>
        <end position="213"/>
    </location>
</feature>
<feature type="transmembrane region" description="Helical" evidence="6">
    <location>
        <begin position="163"/>
        <end position="183"/>
    </location>
</feature>
<dbReference type="PIRSF" id="PIRSF006060">
    <property type="entry name" value="AA_transporter"/>
    <property type="match status" value="1"/>
</dbReference>
<organism evidence="7">
    <name type="scientific">uncultured Synechococcales cyanobacterium</name>
    <dbReference type="NCBI Taxonomy" id="1936017"/>
    <lineage>
        <taxon>Bacteria</taxon>
        <taxon>Bacillati</taxon>
        <taxon>Cyanobacteriota</taxon>
        <taxon>Cyanophyceae</taxon>
        <taxon>Synechococcales</taxon>
        <taxon>environmental samples</taxon>
    </lineage>
</organism>
<accession>A0A6J4VW43</accession>
<feature type="transmembrane region" description="Helical" evidence="6">
    <location>
        <begin position="57"/>
        <end position="75"/>
    </location>
</feature>
<feature type="transmembrane region" description="Helical" evidence="6">
    <location>
        <begin position="330"/>
        <end position="359"/>
    </location>
</feature>
<dbReference type="Gene3D" id="1.20.1740.10">
    <property type="entry name" value="Amino acid/polyamine transporter I"/>
    <property type="match status" value="1"/>
</dbReference>
<evidence type="ECO:0000256" key="4">
    <source>
        <dbReference type="ARBA" id="ARBA00022989"/>
    </source>
</evidence>
<keyword evidence="3 6" id="KW-0812">Transmembrane</keyword>
<keyword evidence="2" id="KW-1003">Cell membrane</keyword>
<dbReference type="PANTHER" id="PTHR42770">
    <property type="entry name" value="AMINO ACID TRANSPORTER-RELATED"/>
    <property type="match status" value="1"/>
</dbReference>
<evidence type="ECO:0000256" key="2">
    <source>
        <dbReference type="ARBA" id="ARBA00022475"/>
    </source>
</evidence>
<dbReference type="PANTHER" id="PTHR42770:SF7">
    <property type="entry name" value="MEMBRANE PROTEIN"/>
    <property type="match status" value="1"/>
</dbReference>
<evidence type="ECO:0000313" key="7">
    <source>
        <dbReference type="EMBL" id="CAA9590144.1"/>
    </source>
</evidence>
<evidence type="ECO:0000256" key="3">
    <source>
        <dbReference type="ARBA" id="ARBA00022692"/>
    </source>
</evidence>
<dbReference type="GO" id="GO:0005886">
    <property type="term" value="C:plasma membrane"/>
    <property type="evidence" value="ECO:0007669"/>
    <property type="project" value="UniProtKB-SubCell"/>
</dbReference>
<evidence type="ECO:0000256" key="6">
    <source>
        <dbReference type="SAM" id="Phobius"/>
    </source>
</evidence>
<gene>
    <name evidence="7" type="ORF">AVDCRST_MAG81-5147</name>
</gene>
<feature type="transmembrane region" description="Helical" evidence="6">
    <location>
        <begin position="448"/>
        <end position="467"/>
    </location>
</feature>
<proteinExistence type="predicted"/>
<dbReference type="EMBL" id="CADCWO010000257">
    <property type="protein sequence ID" value="CAA9590144.1"/>
    <property type="molecule type" value="Genomic_DNA"/>
</dbReference>
<feature type="transmembrane region" description="Helical" evidence="6">
    <location>
        <begin position="279"/>
        <end position="297"/>
    </location>
</feature>
<dbReference type="GO" id="GO:0022857">
    <property type="term" value="F:transmembrane transporter activity"/>
    <property type="evidence" value="ECO:0007669"/>
    <property type="project" value="InterPro"/>
</dbReference>
<feature type="transmembrane region" description="Helical" evidence="6">
    <location>
        <begin position="129"/>
        <end position="157"/>
    </location>
</feature>
<sequence>MNLLLGKLRAALCSSASSCLVLTPGKNYMSEQSFERFTHYETVNTNYLSRRRLRKKVGWQLLWGLGVGAVISGNFSGWNLGLAAGGFWGLAIATFLTAIMYVCLVYTIAELTEALPHAGGFYSFTRNAFGPFAGFICGVTITIEYVLTPAVIVFFIGSYLNTLLPGIPVPFWWLLFYIVFVAINIRSVELTFKVGLFFTLVAAAVLIIFYYGALTNLEAFQLELLFNVAPESGQSANWLPQGWFGVFKAVPYAIWFYLAIEQLPLAAEEAREDKDITEALTWGIFALLFFSLCTLVLNSGVGGGAVEIGQSAMPLVDGIKDAYGQSPVTVALAVAALTGLIASFHTVIYAYGRVLFALSRAGYFPRWISVTNKSHTPARALILGAVVGLVCTAAIQIAGQGIVGAALLNMAVFGAVISYILVMASYIKLKISRPELKRPYNSPLGIKGAAVGAVLALLALFACFSDPAYRPGLWGVGLFLVIATLYFWLYSHKKLVAQAPEEAEALLAGRY</sequence>
<evidence type="ECO:0008006" key="8">
    <source>
        <dbReference type="Google" id="ProtNLM"/>
    </source>
</evidence>
<dbReference type="InterPro" id="IPR002293">
    <property type="entry name" value="AA/rel_permease1"/>
</dbReference>
<feature type="transmembrane region" description="Helical" evidence="6">
    <location>
        <begin position="405"/>
        <end position="427"/>
    </location>
</feature>
<reference evidence="7" key="1">
    <citation type="submission" date="2020-02" db="EMBL/GenBank/DDBJ databases">
        <authorList>
            <person name="Meier V. D."/>
        </authorList>
    </citation>
    <scope>NUCLEOTIDE SEQUENCE</scope>
    <source>
        <strain evidence="7">AVDCRST_MAG81</strain>
    </source>
</reference>
<name>A0A6J4VW43_9CYAN</name>
<evidence type="ECO:0000256" key="5">
    <source>
        <dbReference type="ARBA" id="ARBA00023136"/>
    </source>
</evidence>
<keyword evidence="5 6" id="KW-0472">Membrane</keyword>
<keyword evidence="4 6" id="KW-1133">Transmembrane helix</keyword>
<dbReference type="Pfam" id="PF13520">
    <property type="entry name" value="AA_permease_2"/>
    <property type="match status" value="1"/>
</dbReference>
<feature type="transmembrane region" description="Helical" evidence="6">
    <location>
        <begin position="473"/>
        <end position="490"/>
    </location>
</feature>
<dbReference type="InterPro" id="IPR050367">
    <property type="entry name" value="APC_superfamily"/>
</dbReference>
<protein>
    <recommendedName>
        <fullName evidence="8">Ethanolamine permease</fullName>
    </recommendedName>
</protein>
<dbReference type="AlphaFoldDB" id="A0A6J4VW43"/>